<keyword evidence="3 5" id="KW-1133">Transmembrane helix</keyword>
<feature type="transmembrane region" description="Helical" evidence="5">
    <location>
        <begin position="179"/>
        <end position="197"/>
    </location>
</feature>
<feature type="transmembrane region" description="Helical" evidence="5">
    <location>
        <begin position="109"/>
        <end position="127"/>
    </location>
</feature>
<feature type="transmembrane region" description="Helical" evidence="5">
    <location>
        <begin position="156"/>
        <end position="172"/>
    </location>
</feature>
<keyword evidence="7" id="KW-0436">Ligase</keyword>
<evidence type="ECO:0000256" key="4">
    <source>
        <dbReference type="ARBA" id="ARBA00023136"/>
    </source>
</evidence>
<feature type="transmembrane region" description="Helical" evidence="5">
    <location>
        <begin position="134"/>
        <end position="150"/>
    </location>
</feature>
<dbReference type="InterPro" id="IPR007016">
    <property type="entry name" value="O-antigen_ligase-rel_domated"/>
</dbReference>
<evidence type="ECO:0000313" key="7">
    <source>
        <dbReference type="EMBL" id="MFB9995022.1"/>
    </source>
</evidence>
<reference evidence="7 8" key="1">
    <citation type="submission" date="2024-09" db="EMBL/GenBank/DDBJ databases">
        <authorList>
            <person name="Sun Q."/>
            <person name="Mori K."/>
        </authorList>
    </citation>
    <scope>NUCLEOTIDE SEQUENCE [LARGE SCALE GENOMIC DNA]</scope>
    <source>
        <strain evidence="7 8">JCM 13503</strain>
    </source>
</reference>
<feature type="transmembrane region" description="Helical" evidence="5">
    <location>
        <begin position="316"/>
        <end position="336"/>
    </location>
</feature>
<dbReference type="Pfam" id="PF04932">
    <property type="entry name" value="Wzy_C"/>
    <property type="match status" value="1"/>
</dbReference>
<protein>
    <submittedName>
        <fullName evidence="7">O-antigen ligase family protein</fullName>
    </submittedName>
</protein>
<accession>A0ABV6B5H8</accession>
<dbReference type="PANTHER" id="PTHR37422">
    <property type="entry name" value="TEICHURONIC ACID BIOSYNTHESIS PROTEIN TUAE"/>
    <property type="match status" value="1"/>
</dbReference>
<keyword evidence="4 5" id="KW-0472">Membrane</keyword>
<dbReference type="PANTHER" id="PTHR37422:SF13">
    <property type="entry name" value="LIPOPOLYSACCHARIDE BIOSYNTHESIS PROTEIN PA4999-RELATED"/>
    <property type="match status" value="1"/>
</dbReference>
<feature type="transmembrane region" description="Helical" evidence="5">
    <location>
        <begin position="291"/>
        <end position="309"/>
    </location>
</feature>
<dbReference type="RefSeq" id="WP_380016550.1">
    <property type="nucleotide sequence ID" value="NZ_JBHLYR010000078.1"/>
</dbReference>
<dbReference type="GO" id="GO:0016874">
    <property type="term" value="F:ligase activity"/>
    <property type="evidence" value="ECO:0007669"/>
    <property type="project" value="UniProtKB-KW"/>
</dbReference>
<comment type="caution">
    <text evidence="7">The sequence shown here is derived from an EMBL/GenBank/DDBJ whole genome shotgun (WGS) entry which is preliminary data.</text>
</comment>
<evidence type="ECO:0000256" key="3">
    <source>
        <dbReference type="ARBA" id="ARBA00022989"/>
    </source>
</evidence>
<evidence type="ECO:0000256" key="1">
    <source>
        <dbReference type="ARBA" id="ARBA00004141"/>
    </source>
</evidence>
<feature type="transmembrane region" description="Helical" evidence="5">
    <location>
        <begin position="46"/>
        <end position="66"/>
    </location>
</feature>
<feature type="domain" description="O-antigen ligase-related" evidence="6">
    <location>
        <begin position="143"/>
        <end position="299"/>
    </location>
</feature>
<proteinExistence type="predicted"/>
<gene>
    <name evidence="7" type="ORF">ACFFLM_24030</name>
</gene>
<evidence type="ECO:0000256" key="2">
    <source>
        <dbReference type="ARBA" id="ARBA00022692"/>
    </source>
</evidence>
<evidence type="ECO:0000313" key="8">
    <source>
        <dbReference type="Proteomes" id="UP001589733"/>
    </source>
</evidence>
<dbReference type="EMBL" id="JBHLYR010000078">
    <property type="protein sequence ID" value="MFB9995022.1"/>
    <property type="molecule type" value="Genomic_DNA"/>
</dbReference>
<dbReference type="Proteomes" id="UP001589733">
    <property type="component" value="Unassembled WGS sequence"/>
</dbReference>
<keyword evidence="2 5" id="KW-0812">Transmembrane</keyword>
<sequence>MIPGAGLLSLLTLPRFRTLPACWRTLLGAFLALQLVAALVSPQPLWSLPLALVRGALVIGLILAGYTLGHTRAVRPALFGYGVVALTAFVSTVVLHPAATFTTRLVHPYYTSVSLGLAGTLGLLLAVTWRGGPWAWRVLGGSLSLGMFLWSGSRGPLIALAAGLAAALVVGLRSQWKAALLTLVGAAVLVFGLQSAVPGGITSRFLENTLNGRGTYWADALGAARLHPLGGTGPYQLGPALTTQYSDTSCQLWLPAKNYGLDQGCPPALDALRGAWLLAHNTAFHLLGETGLLGFTGWLALMGALALAAWRSRDPLVNGVTWAIVAMGLVDTPIFLPNLGHAELYWLLGGVGVALAQKNRVADQPVSPLSPAAPLLALVLLTYFTLPLWLERVRPSVRTDVPILRALSLPTRLTAGENTSLFLRADVPKGQFLVRGRACPVGGPCQNILPAPLIGPGQGWTRLEVKGLSTGRYRLSLQVSDRRARLSVEYPLAELERMIDVE</sequence>
<evidence type="ECO:0000259" key="6">
    <source>
        <dbReference type="Pfam" id="PF04932"/>
    </source>
</evidence>
<feature type="transmembrane region" description="Helical" evidence="5">
    <location>
        <begin position="21"/>
        <end position="40"/>
    </location>
</feature>
<comment type="subcellular location">
    <subcellularLocation>
        <location evidence="1">Membrane</location>
        <topology evidence="1">Multi-pass membrane protein</topology>
    </subcellularLocation>
</comment>
<keyword evidence="8" id="KW-1185">Reference proteome</keyword>
<feature type="transmembrane region" description="Helical" evidence="5">
    <location>
        <begin position="372"/>
        <end position="390"/>
    </location>
</feature>
<name>A0ABV6B5H8_9DEIO</name>
<feature type="transmembrane region" description="Helical" evidence="5">
    <location>
        <begin position="78"/>
        <end position="97"/>
    </location>
</feature>
<organism evidence="7 8">
    <name type="scientific">Deinococcus oregonensis</name>
    <dbReference type="NCBI Taxonomy" id="1805970"/>
    <lineage>
        <taxon>Bacteria</taxon>
        <taxon>Thermotogati</taxon>
        <taxon>Deinococcota</taxon>
        <taxon>Deinococci</taxon>
        <taxon>Deinococcales</taxon>
        <taxon>Deinococcaceae</taxon>
        <taxon>Deinococcus</taxon>
    </lineage>
</organism>
<dbReference type="InterPro" id="IPR051533">
    <property type="entry name" value="WaaL-like"/>
</dbReference>
<evidence type="ECO:0000256" key="5">
    <source>
        <dbReference type="SAM" id="Phobius"/>
    </source>
</evidence>